<proteinExistence type="predicted"/>
<dbReference type="PANTHER" id="PTHR12436:SF17">
    <property type="entry name" value="SAC3 FAMILY PROTEIN B"/>
    <property type="match status" value="1"/>
</dbReference>
<feature type="region of interest" description="Disordered" evidence="1">
    <location>
        <begin position="56"/>
        <end position="78"/>
    </location>
</feature>
<feature type="region of interest" description="Disordered" evidence="1">
    <location>
        <begin position="1"/>
        <end position="23"/>
    </location>
</feature>
<accession>A0A328DJ24</accession>
<reference evidence="3 4" key="1">
    <citation type="submission" date="2018-06" db="EMBL/GenBank/DDBJ databases">
        <title>The Genome of Cuscuta australis (Dodder) Provides Insight into the Evolution of Plant Parasitism.</title>
        <authorList>
            <person name="Liu H."/>
        </authorList>
    </citation>
    <scope>NUCLEOTIDE SEQUENCE [LARGE SCALE GENOMIC DNA]</scope>
    <source>
        <strain evidence="4">cv. Yunnan</strain>
        <tissue evidence="3">Vines</tissue>
    </source>
</reference>
<dbReference type="Pfam" id="PF03399">
    <property type="entry name" value="SAC3_GANP"/>
    <property type="match status" value="1"/>
</dbReference>
<dbReference type="GO" id="GO:0006406">
    <property type="term" value="P:mRNA export from nucleus"/>
    <property type="evidence" value="ECO:0007669"/>
    <property type="project" value="TreeGrafter"/>
</dbReference>
<gene>
    <name evidence="3" type="ORF">DM860_015669</name>
</gene>
<dbReference type="GO" id="GO:0005737">
    <property type="term" value="C:cytoplasm"/>
    <property type="evidence" value="ECO:0007669"/>
    <property type="project" value="TreeGrafter"/>
</dbReference>
<dbReference type="InterPro" id="IPR045107">
    <property type="entry name" value="SAC3/GANP/THP3"/>
</dbReference>
<protein>
    <recommendedName>
        <fullName evidence="2">PCI domain-containing protein</fullName>
    </recommendedName>
</protein>
<feature type="compositionally biased region" description="Polar residues" evidence="1">
    <location>
        <begin position="158"/>
        <end position="172"/>
    </location>
</feature>
<dbReference type="InterPro" id="IPR005062">
    <property type="entry name" value="SAC3/GANP/THP3_conserved"/>
</dbReference>
<feature type="region of interest" description="Disordered" evidence="1">
    <location>
        <begin position="112"/>
        <end position="172"/>
    </location>
</feature>
<comment type="caution">
    <text evidence="3">The sequence shown here is derived from an EMBL/GenBank/DDBJ whole genome shotgun (WGS) entry which is preliminary data.</text>
</comment>
<sequence length="1466" mass="165530">MGKSLYKDLDAPNNAGSSPLLAPFPLNGTRVGASHRIYQVQDLKRTRLPPSLQVDEENLWNSRSTTAGRSLSSSPSLEANQLREPNFAMPLAQSKIPAVSTYLDTYKSWEKMPTKPTNQVSKRSRSPPNLLANGGYSVYGVHSSKRPPSSSPPKLRQNFPSNALGSHTQQQSLTSVHNNADIGSMKPMSFPVSKRTKLPFAHTSDHVLHDDCSAVQDDNERELDAKAKRLARFKDDLEQPARSDPIARDQRVVMKKQYQSVAEQQQLMEESSVDTPGDLSNRNAISDYEVPESSGIIVGSCLDMCPESERTERERKGDLDQYERLDGERNRSSKFLAVKKYTRTAGREAELIRPMPILLQTMDYLLNLLDKPYDDKFLGLYNFLWDRMRAVRMDLRMQHIFDLEAISMLEQMIRLHIIAMHELCEYTKGEGFSEGFDAHLNIEQMNKTSVELFHLYDDHRKKGHDVPTEREFRGYYALLKLDKHPGYKVEPAELSLDLAKMTPDMRQTPEIVFSRDVARACRTGNFITFFRLARKASYLQACLMHAHFAKLRTHALASLHCGLQNNQGIPVSQVAKWLGMEEEDIESLLVYHGLAVKEFEEPYMVKEGSFVNVDNDYPVRCSRLVYSKKSTTIVEDVFCAHLAEIVYSKKELEDPQLDNRFEQNPTPRQLLVSESFIQGIDEDIPDYETISYPEEKLKVMPLLCIPMHAKGQDENLVTPASPQVSAAHCSPEFQHDRFSPKHSTTFKHSLDKGQKIEVLDSPFLLTASRVEQETLPVVGNDFVKKSSVAHHLPVEDMEDESLVISCQQAESDVAVAGYYDEEVANAKLKLLIRIWKRYSSKRRELREQKQLAATVALSSLTLGPPICQYKTQPNVFDDVNIGGAMMRRYELQQNSWLRMNVSDVVVSKLAGKNTTAKCLCWKVILCSQGKMHNITEPIQQNDVGVLAAWSWLLSKLIPDNNCIDDELVVSSPGLSIWKKCVPDESGRDLTSCFSVIKEVEFQNLNETAEGANAIVFLALECFPWEVQKKRLNEVLMALPSGSSLPLLVLSSSCKSRVDPSTITEELGLHDIDKSLVMAFNILFLKDDPLEKITGFFSDNHLRRGLEWLADVSPPQPVLDCIKTHELVLYHLNPSLEALDNINTHYTNPNAIISAINESLDQSAREVAAAAQAAPACWPCPEIALLGQCGNGNNHALRYLPSIGWNSAARIQPLVHAIATCKLPAFEEDVSWLHKGTYEISDIETQTVQLESCLLKYLTEDSKLMGRLIGAKEANIMLQKYTRLELHNYSYYLMPNWVAIFRRAFNWQLTNLADDRLSSAYVLKQLEFPISPEASYNFNVEDRSLFSSALGQPSLDEMVEVCCACLTPNAPNEQEDCFETHRHMTLDDHNVGNASNEVQMSGDEMNVEDDGKIAISYNNNYVTDVMKKKFEPLLATKAVKESNKLSELLEKCNIAQNMIDKKLSVYF</sequence>
<dbReference type="PROSITE" id="PS50250">
    <property type="entry name" value="PCI"/>
    <property type="match status" value="1"/>
</dbReference>
<dbReference type="PANTHER" id="PTHR12436">
    <property type="entry name" value="80 KDA MCM3-ASSOCIATED PROTEIN"/>
    <property type="match status" value="1"/>
</dbReference>
<dbReference type="EMBL" id="NQVE01000146">
    <property type="protein sequence ID" value="RAL44309.1"/>
    <property type="molecule type" value="Genomic_DNA"/>
</dbReference>
<evidence type="ECO:0000313" key="4">
    <source>
        <dbReference type="Proteomes" id="UP000249390"/>
    </source>
</evidence>
<dbReference type="Proteomes" id="UP000249390">
    <property type="component" value="Unassembled WGS sequence"/>
</dbReference>
<dbReference type="InterPro" id="IPR000717">
    <property type="entry name" value="PCI_dom"/>
</dbReference>
<evidence type="ECO:0000259" key="2">
    <source>
        <dbReference type="PROSITE" id="PS50250"/>
    </source>
</evidence>
<keyword evidence="4" id="KW-1185">Reference proteome</keyword>
<organism evidence="3 4">
    <name type="scientific">Cuscuta australis</name>
    <dbReference type="NCBI Taxonomy" id="267555"/>
    <lineage>
        <taxon>Eukaryota</taxon>
        <taxon>Viridiplantae</taxon>
        <taxon>Streptophyta</taxon>
        <taxon>Embryophyta</taxon>
        <taxon>Tracheophyta</taxon>
        <taxon>Spermatophyta</taxon>
        <taxon>Magnoliopsida</taxon>
        <taxon>eudicotyledons</taxon>
        <taxon>Gunneridae</taxon>
        <taxon>Pentapetalae</taxon>
        <taxon>asterids</taxon>
        <taxon>lamiids</taxon>
        <taxon>Solanales</taxon>
        <taxon>Convolvulaceae</taxon>
        <taxon>Cuscuteae</taxon>
        <taxon>Cuscuta</taxon>
        <taxon>Cuscuta subgen. Grammica</taxon>
        <taxon>Cuscuta sect. Cleistogrammica</taxon>
    </lineage>
</organism>
<dbReference type="FunFam" id="1.25.40.990:FF:000004">
    <property type="entry name" value="Putative peptidase C48 domain family protein"/>
    <property type="match status" value="1"/>
</dbReference>
<evidence type="ECO:0000313" key="3">
    <source>
        <dbReference type="EMBL" id="RAL44309.1"/>
    </source>
</evidence>
<feature type="compositionally biased region" description="Polar residues" evidence="1">
    <location>
        <begin position="59"/>
        <end position="78"/>
    </location>
</feature>
<feature type="compositionally biased region" description="Basic and acidic residues" evidence="1">
    <location>
        <begin position="1"/>
        <end position="10"/>
    </location>
</feature>
<dbReference type="Gene3D" id="1.25.40.990">
    <property type="match status" value="1"/>
</dbReference>
<feature type="domain" description="PCI" evidence="2">
    <location>
        <begin position="441"/>
        <end position="629"/>
    </location>
</feature>
<evidence type="ECO:0000256" key="1">
    <source>
        <dbReference type="SAM" id="MobiDB-lite"/>
    </source>
</evidence>
<dbReference type="GO" id="GO:0070390">
    <property type="term" value="C:transcription export complex 2"/>
    <property type="evidence" value="ECO:0007669"/>
    <property type="project" value="TreeGrafter"/>
</dbReference>
<name>A0A328DJ24_9ASTE</name>